<reference evidence="2" key="1">
    <citation type="journal article" date="2020" name="mSystems">
        <title>Genome- and Community-Level Interaction Insights into Carbon Utilization and Element Cycling Functions of Hydrothermarchaeota in Hydrothermal Sediment.</title>
        <authorList>
            <person name="Zhou Z."/>
            <person name="Liu Y."/>
            <person name="Xu W."/>
            <person name="Pan J."/>
            <person name="Luo Z.H."/>
            <person name="Li M."/>
        </authorList>
    </citation>
    <scope>NUCLEOTIDE SEQUENCE [LARGE SCALE GENOMIC DNA]</scope>
    <source>
        <strain evidence="2">SpSt-637</strain>
    </source>
</reference>
<gene>
    <name evidence="2" type="ORF">ENU08_00030</name>
</gene>
<feature type="transmembrane region" description="Helical" evidence="1">
    <location>
        <begin position="112"/>
        <end position="133"/>
    </location>
</feature>
<comment type="caution">
    <text evidence="2">The sequence shown here is derived from an EMBL/GenBank/DDBJ whole genome shotgun (WGS) entry which is preliminary data.</text>
</comment>
<feature type="transmembrane region" description="Helical" evidence="1">
    <location>
        <begin position="145"/>
        <end position="168"/>
    </location>
</feature>
<organism evidence="2">
    <name type="scientific">Ignisphaera aggregans</name>
    <dbReference type="NCBI Taxonomy" id="334771"/>
    <lineage>
        <taxon>Archaea</taxon>
        <taxon>Thermoproteota</taxon>
        <taxon>Thermoprotei</taxon>
        <taxon>Desulfurococcales</taxon>
        <taxon>Desulfurococcaceae</taxon>
        <taxon>Ignisphaera</taxon>
    </lineage>
</organism>
<name>A0A7C4NLB0_9CREN</name>
<feature type="transmembrane region" description="Helical" evidence="1">
    <location>
        <begin position="203"/>
        <end position="223"/>
    </location>
</feature>
<dbReference type="EMBL" id="DTBD01000001">
    <property type="protein sequence ID" value="HGQ63627.1"/>
    <property type="molecule type" value="Genomic_DNA"/>
</dbReference>
<proteinExistence type="predicted"/>
<dbReference type="AlphaFoldDB" id="A0A7C4NLB0"/>
<keyword evidence="1" id="KW-1133">Transmembrane helix</keyword>
<protein>
    <submittedName>
        <fullName evidence="2">Uncharacterized protein</fullName>
    </submittedName>
</protein>
<evidence type="ECO:0000256" key="1">
    <source>
        <dbReference type="SAM" id="Phobius"/>
    </source>
</evidence>
<evidence type="ECO:0000313" key="2">
    <source>
        <dbReference type="EMBL" id="HGQ63627.1"/>
    </source>
</evidence>
<keyword evidence="1" id="KW-0812">Transmembrane</keyword>
<feature type="transmembrane region" description="Helical" evidence="1">
    <location>
        <begin position="12"/>
        <end position="38"/>
    </location>
</feature>
<accession>A0A7C4NLB0</accession>
<feature type="transmembrane region" description="Helical" evidence="1">
    <location>
        <begin position="174"/>
        <end position="191"/>
    </location>
</feature>
<keyword evidence="1" id="KW-0472">Membrane</keyword>
<feature type="transmembrane region" description="Helical" evidence="1">
    <location>
        <begin position="58"/>
        <end position="76"/>
    </location>
</feature>
<sequence>MNSQMKSDMIPLLLAIIATVIGHSLTALLMLVLINYIMFIYKLKSYKSSGVLHSHLKTISLILAITLITYVVFTTVMDMLKTGAFNAWKVLTNILLGYGYRDEFTSEGGEPLLSALLGYGPLAICLALSFLAWIEESGSMDRDKFIEASFPISMGVLALSLLSIHTPFLFPSRYYVLMPTTLLIITSVKGLDHLHTKGNVGRIVLALYLVLILSSIPFGIVHIDGELPVNIKTAFTISAPLRSNEILSLNETLPKIEIRTVCTDSRSSLWILWYYIHNLRIISIDSQTRPSKVSLITEFRYLDLIQLGSYETRLVNDNEGNIVITSSHVITQLQGLYIHRPGSSALGTLGVNLSEENLLKYLYDRFQKVHDGPIEFYLVNQVNR</sequence>